<name>I4D9I1_DESAJ</name>
<protein>
    <recommendedName>
        <fullName evidence="3">Lipoprotein</fullName>
    </recommendedName>
</protein>
<dbReference type="PROSITE" id="PS51257">
    <property type="entry name" value="PROKAR_LIPOPROTEIN"/>
    <property type="match status" value="1"/>
</dbReference>
<organism evidence="1 2">
    <name type="scientific">Desulfosporosinus acidiphilus (strain DSM 22704 / JCM 16185 / SJ4)</name>
    <dbReference type="NCBI Taxonomy" id="646529"/>
    <lineage>
        <taxon>Bacteria</taxon>
        <taxon>Bacillati</taxon>
        <taxon>Bacillota</taxon>
        <taxon>Clostridia</taxon>
        <taxon>Eubacteriales</taxon>
        <taxon>Desulfitobacteriaceae</taxon>
        <taxon>Desulfosporosinus</taxon>
    </lineage>
</organism>
<dbReference type="STRING" id="646529.Desaci_3574"/>
<keyword evidence="2" id="KW-1185">Reference proteome</keyword>
<accession>I4D9I1</accession>
<evidence type="ECO:0008006" key="3">
    <source>
        <dbReference type="Google" id="ProtNLM"/>
    </source>
</evidence>
<evidence type="ECO:0000313" key="1">
    <source>
        <dbReference type="EMBL" id="AFM42455.1"/>
    </source>
</evidence>
<gene>
    <name evidence="1" type="ordered locus">Desaci_3574</name>
</gene>
<dbReference type="HOGENOM" id="CLU_041109_0_0_9"/>
<reference evidence="1 2" key="1">
    <citation type="journal article" date="2012" name="J. Bacteriol.">
        <title>Complete genome sequences of Desulfosporosinus orientis DSM765T, Desulfosporosinus youngiae DSM17734T, Desulfosporosinus meridiei DSM13257T, and Desulfosporosinus acidiphilus DSM22704T.</title>
        <authorList>
            <person name="Pester M."/>
            <person name="Brambilla E."/>
            <person name="Alazard D."/>
            <person name="Rattei T."/>
            <person name="Weinmaier T."/>
            <person name="Han J."/>
            <person name="Lucas S."/>
            <person name="Lapidus A."/>
            <person name="Cheng J.F."/>
            <person name="Goodwin L."/>
            <person name="Pitluck S."/>
            <person name="Peters L."/>
            <person name="Ovchinnikova G."/>
            <person name="Teshima H."/>
            <person name="Detter J.C."/>
            <person name="Han C.S."/>
            <person name="Tapia R."/>
            <person name="Land M.L."/>
            <person name="Hauser L."/>
            <person name="Kyrpides N.C."/>
            <person name="Ivanova N.N."/>
            <person name="Pagani I."/>
            <person name="Huntmann M."/>
            <person name="Wei C.L."/>
            <person name="Davenport K.W."/>
            <person name="Daligault H."/>
            <person name="Chain P.S."/>
            <person name="Chen A."/>
            <person name="Mavromatis K."/>
            <person name="Markowitz V."/>
            <person name="Szeto E."/>
            <person name="Mikhailova N."/>
            <person name="Pati A."/>
            <person name="Wagner M."/>
            <person name="Woyke T."/>
            <person name="Ollivier B."/>
            <person name="Klenk H.P."/>
            <person name="Spring S."/>
            <person name="Loy A."/>
        </authorList>
    </citation>
    <scope>NUCLEOTIDE SEQUENCE [LARGE SCALE GENOMIC DNA]</scope>
    <source>
        <strain evidence="2">DSM 22704 / JCM 16185 / SJ4</strain>
    </source>
</reference>
<dbReference type="EMBL" id="CP003639">
    <property type="protein sequence ID" value="AFM42455.1"/>
    <property type="molecule type" value="Genomic_DNA"/>
</dbReference>
<proteinExistence type="predicted"/>
<sequence>MVKLFKLFKLLLMVFLLLLLGGCTKMSWTTAGKIVPPISNICPLEGKWIVLQDLSAGGQSGRKEENWVGNTAQFTRDVAILGDYVWNSPSYKIKKVNATNYLMTKYLMLPSSLVPDNKIVEVTTVSTSESFLGEFIRINDSKLIALVQNKVLLLQKVSDQADNSLIVMNPNGPNLKQSSKSAISGVLLGLKIPEGNDETYQTLWLAASAKKLHPVLMGPNIFFPRSSGFWVLQAQKVITGALKDDELSAHDISTKILENQSKTMKTNKSVVSEKNQQRIIDYVGNDYVTIENKIDGVDQLQVLPVDKISAQEGVKISDLLENGGSNVYNNARAQVLQALKNEGILPKDNDRSGENFGLARKNGHWYLQGRVNYQYEGSPRYIDYNVNLIPPAKMISYDTLCLSWQNIKDRIPDATDAFTSPNRDIALITTKTELYVYGITNDRLDREPLTDLKLKEGEAVIMSEWATGSYVDNWEKAFLAYGAQRFN</sequence>
<dbReference type="OrthoDB" id="2677224at2"/>
<dbReference type="KEGG" id="dai:Desaci_3574"/>
<evidence type="ECO:0000313" key="2">
    <source>
        <dbReference type="Proteomes" id="UP000002892"/>
    </source>
</evidence>
<dbReference type="AlphaFoldDB" id="I4D9I1"/>
<dbReference type="RefSeq" id="WP_014828443.1">
    <property type="nucleotide sequence ID" value="NC_018068.1"/>
</dbReference>
<dbReference type="eggNOG" id="ENOG502Z81P">
    <property type="taxonomic scope" value="Bacteria"/>
</dbReference>
<dbReference type="Proteomes" id="UP000002892">
    <property type="component" value="Chromosome"/>
</dbReference>